<comment type="caution">
    <text evidence="1">The sequence shown here is derived from an EMBL/GenBank/DDBJ whole genome shotgun (WGS) entry which is preliminary data.</text>
</comment>
<dbReference type="OrthoDB" id="5302289at2759"/>
<name>A0A8H3I922_9LECA</name>
<dbReference type="AlphaFoldDB" id="A0A8H3I922"/>
<evidence type="ECO:0000313" key="2">
    <source>
        <dbReference type="Proteomes" id="UP000664521"/>
    </source>
</evidence>
<keyword evidence="2" id="KW-1185">Reference proteome</keyword>
<dbReference type="EMBL" id="CAJPDS010000003">
    <property type="protein sequence ID" value="CAF9904824.1"/>
    <property type="molecule type" value="Genomic_DNA"/>
</dbReference>
<dbReference type="Proteomes" id="UP000664521">
    <property type="component" value="Unassembled WGS sequence"/>
</dbReference>
<organism evidence="1 2">
    <name type="scientific">Heterodermia speciosa</name>
    <dbReference type="NCBI Taxonomy" id="116794"/>
    <lineage>
        <taxon>Eukaryota</taxon>
        <taxon>Fungi</taxon>
        <taxon>Dikarya</taxon>
        <taxon>Ascomycota</taxon>
        <taxon>Pezizomycotina</taxon>
        <taxon>Lecanoromycetes</taxon>
        <taxon>OSLEUM clade</taxon>
        <taxon>Lecanoromycetidae</taxon>
        <taxon>Caliciales</taxon>
        <taxon>Physciaceae</taxon>
        <taxon>Heterodermia</taxon>
    </lineage>
</organism>
<proteinExistence type="predicted"/>
<reference evidence="1" key="1">
    <citation type="submission" date="2021-03" db="EMBL/GenBank/DDBJ databases">
        <authorList>
            <person name="Tagirdzhanova G."/>
        </authorList>
    </citation>
    <scope>NUCLEOTIDE SEQUENCE</scope>
</reference>
<protein>
    <submittedName>
        <fullName evidence="1">Uncharacterized protein</fullName>
    </submittedName>
</protein>
<gene>
    <name evidence="1" type="ORF">HETSPECPRED_004797</name>
</gene>
<accession>A0A8H3I922</accession>
<sequence>MAPSAGETSHTGQLTVAEALGVVRNNEEGQVHPAVTAVLEKAVGDVWRRIQAQPSNYVMSRDEFAVFNYHRNRFKDSQIAQQAVSRFWTNFRGDKS</sequence>
<evidence type="ECO:0000313" key="1">
    <source>
        <dbReference type="EMBL" id="CAF9904824.1"/>
    </source>
</evidence>